<protein>
    <recommendedName>
        <fullName evidence="6">Ribosomal RNA methyltransferase FtsJ domain-containing protein</fullName>
    </recommendedName>
</protein>
<dbReference type="AlphaFoldDB" id="A0A7S1AUN9"/>
<evidence type="ECO:0000313" key="7">
    <source>
        <dbReference type="EMBL" id="CAD8864415.1"/>
    </source>
</evidence>
<feature type="domain" description="Ribosomal RNA methyltransferase FtsJ" evidence="6">
    <location>
        <begin position="21"/>
        <end position="202"/>
    </location>
</feature>
<dbReference type="FunFam" id="3.40.50.150:FF:000220">
    <property type="entry name" value="CAMK protein kinase"/>
    <property type="match status" value="1"/>
</dbReference>
<dbReference type="EMBL" id="HBFQ01054541">
    <property type="protein sequence ID" value="CAD8864415.1"/>
    <property type="molecule type" value="Transcribed_RNA"/>
</dbReference>
<name>A0A7S1AUN9_NOCSC</name>
<evidence type="ECO:0000256" key="1">
    <source>
        <dbReference type="ARBA" id="ARBA00022490"/>
    </source>
</evidence>
<dbReference type="InterPro" id="IPR050082">
    <property type="entry name" value="RNA_methyltr_RlmE"/>
</dbReference>
<keyword evidence="2" id="KW-0698">rRNA processing</keyword>
<evidence type="ECO:0000256" key="4">
    <source>
        <dbReference type="ARBA" id="ARBA00022679"/>
    </source>
</evidence>
<dbReference type="GO" id="GO:0005737">
    <property type="term" value="C:cytoplasm"/>
    <property type="evidence" value="ECO:0007669"/>
    <property type="project" value="TreeGrafter"/>
</dbReference>
<proteinExistence type="inferred from homology"/>
<sequence length="305" mass="33411">MGRLSKDKRDAYYREAKKEGYRARSAFKLLQIDHTLDLLSGVHNVADLCAAPGGWSQVLAKRLYRPAEGLTGRIVAVDRYEMQPIEGVVQVTGDITHASTAQDIIKNFDGEHADLVVCDGAPDMTFRVDFDEHVQHQLVLSQLHLATVLLRSGGAFVSKIFRGAGVCQVYAMLQRWFGDVVCCKPKASRHASHEVFVVCRDFAPPPGFDRNTALYSTERHEELADVGSGMPGNAVRFIACGAENEPDSTRSYPVDKNHTVLDPVAPPIAAPYKEAIRTKRGQEVSLAAVSKSAKEVCNIAELSSC</sequence>
<keyword evidence="4" id="KW-0808">Transferase</keyword>
<dbReference type="GO" id="GO:0006364">
    <property type="term" value="P:rRNA processing"/>
    <property type="evidence" value="ECO:0007669"/>
    <property type="project" value="UniProtKB-KW"/>
</dbReference>
<keyword evidence="3" id="KW-0489">Methyltransferase</keyword>
<dbReference type="SUPFAM" id="SSF53335">
    <property type="entry name" value="S-adenosyl-L-methionine-dependent methyltransferases"/>
    <property type="match status" value="1"/>
</dbReference>
<keyword evidence="1" id="KW-0963">Cytoplasm</keyword>
<dbReference type="InterPro" id="IPR002877">
    <property type="entry name" value="RNA_MeTrfase_FtsJ_dom"/>
</dbReference>
<evidence type="ECO:0000256" key="2">
    <source>
        <dbReference type="ARBA" id="ARBA00022552"/>
    </source>
</evidence>
<gene>
    <name evidence="7" type="ORF">NSCI0253_LOCUS38770</name>
</gene>
<dbReference type="GO" id="GO:0002181">
    <property type="term" value="P:cytoplasmic translation"/>
    <property type="evidence" value="ECO:0007669"/>
    <property type="project" value="TreeGrafter"/>
</dbReference>
<dbReference type="InterPro" id="IPR015507">
    <property type="entry name" value="rRNA-MeTfrase_E"/>
</dbReference>
<dbReference type="HAMAP" id="MF_01547">
    <property type="entry name" value="RNA_methyltr_E"/>
    <property type="match status" value="1"/>
</dbReference>
<accession>A0A7S1AUN9</accession>
<keyword evidence="5" id="KW-0949">S-adenosyl-L-methionine</keyword>
<evidence type="ECO:0000259" key="6">
    <source>
        <dbReference type="Pfam" id="PF01728"/>
    </source>
</evidence>
<dbReference type="InterPro" id="IPR029063">
    <property type="entry name" value="SAM-dependent_MTases_sf"/>
</dbReference>
<dbReference type="Gene3D" id="3.40.50.150">
    <property type="entry name" value="Vaccinia Virus protein VP39"/>
    <property type="match status" value="1"/>
</dbReference>
<dbReference type="GO" id="GO:0030488">
    <property type="term" value="P:tRNA methylation"/>
    <property type="evidence" value="ECO:0007669"/>
    <property type="project" value="TreeGrafter"/>
</dbReference>
<organism evidence="7">
    <name type="scientific">Noctiluca scintillans</name>
    <name type="common">Sea sparkle</name>
    <name type="synonym">Red tide dinoflagellate</name>
    <dbReference type="NCBI Taxonomy" id="2966"/>
    <lineage>
        <taxon>Eukaryota</taxon>
        <taxon>Sar</taxon>
        <taxon>Alveolata</taxon>
        <taxon>Dinophyceae</taxon>
        <taxon>Noctilucales</taxon>
        <taxon>Noctilucaceae</taxon>
        <taxon>Noctiluca</taxon>
    </lineage>
</organism>
<dbReference type="GO" id="GO:0008175">
    <property type="term" value="F:tRNA methyltransferase activity"/>
    <property type="evidence" value="ECO:0007669"/>
    <property type="project" value="TreeGrafter"/>
</dbReference>
<dbReference type="PANTHER" id="PTHR10920:SF12">
    <property type="entry name" value="TRNA (CYTIDINE(32)_GUANOSINE(34)-2'-O)-METHYLTRANSFERASE-RELATED"/>
    <property type="match status" value="1"/>
</dbReference>
<dbReference type="Pfam" id="PF01728">
    <property type="entry name" value="FtsJ"/>
    <property type="match status" value="1"/>
</dbReference>
<evidence type="ECO:0000256" key="3">
    <source>
        <dbReference type="ARBA" id="ARBA00022603"/>
    </source>
</evidence>
<evidence type="ECO:0000256" key="5">
    <source>
        <dbReference type="ARBA" id="ARBA00022691"/>
    </source>
</evidence>
<reference evidence="7" key="1">
    <citation type="submission" date="2021-01" db="EMBL/GenBank/DDBJ databases">
        <authorList>
            <person name="Corre E."/>
            <person name="Pelletier E."/>
            <person name="Niang G."/>
            <person name="Scheremetjew M."/>
            <person name="Finn R."/>
            <person name="Kale V."/>
            <person name="Holt S."/>
            <person name="Cochrane G."/>
            <person name="Meng A."/>
            <person name="Brown T."/>
            <person name="Cohen L."/>
        </authorList>
    </citation>
    <scope>NUCLEOTIDE SEQUENCE</scope>
</reference>
<dbReference type="PANTHER" id="PTHR10920">
    <property type="entry name" value="RIBOSOMAL RNA METHYLTRANSFERASE"/>
    <property type="match status" value="1"/>
</dbReference>